<protein>
    <submittedName>
        <fullName evidence="2">MBL fold metallo-hydrolase</fullName>
    </submittedName>
</protein>
<dbReference type="PANTHER" id="PTHR23131">
    <property type="entry name" value="ENDORIBONUCLEASE LACTB2"/>
    <property type="match status" value="1"/>
</dbReference>
<dbReference type="InterPro" id="IPR001279">
    <property type="entry name" value="Metallo-B-lactamas"/>
</dbReference>
<evidence type="ECO:0000313" key="3">
    <source>
        <dbReference type="Proteomes" id="UP000825009"/>
    </source>
</evidence>
<sequence>MQSETLEPGVRRVTANNPSPMTFTGTQTYLLGEGDVCVIDPGPADRAHLQAILDALAPGERITKILVTHSHLDHSPLARPLADATGAPVLAAGPSDWGRSPVMTQLGAALGGGEGVDEAFAPDEPITEGDAFDGITVLETPGHMANHLSFTYGDALFSGDLVMGWSTSLVSPPDGDMTAFFASVEKLEARHDRVFYPGHGDPVTEPQARCRALLEHRRSREAQILSALQDIGPANAETLARHIYTEVAPALLPAAARNVLAHLIDLHTRARITTPAPLHANSLFRAE</sequence>
<dbReference type="Pfam" id="PF00753">
    <property type="entry name" value="Lactamase_B"/>
    <property type="match status" value="1"/>
</dbReference>
<dbReference type="EMBL" id="CP079194">
    <property type="protein sequence ID" value="QXT38740.1"/>
    <property type="molecule type" value="Genomic_DNA"/>
</dbReference>
<evidence type="ECO:0000313" key="2">
    <source>
        <dbReference type="EMBL" id="QXT38740.1"/>
    </source>
</evidence>
<evidence type="ECO:0000259" key="1">
    <source>
        <dbReference type="SMART" id="SM00849"/>
    </source>
</evidence>
<dbReference type="SMART" id="SM00849">
    <property type="entry name" value="Lactamase_B"/>
    <property type="match status" value="1"/>
</dbReference>
<dbReference type="RefSeq" id="WP_219000936.1">
    <property type="nucleotide sequence ID" value="NZ_CP079194.1"/>
</dbReference>
<dbReference type="CDD" id="cd16278">
    <property type="entry name" value="metallo-hydrolase-like_MBL-fold"/>
    <property type="match status" value="1"/>
</dbReference>
<proteinExistence type="predicted"/>
<gene>
    <name evidence="2" type="ORF">KYE46_12445</name>
</gene>
<feature type="domain" description="Metallo-beta-lactamase" evidence="1">
    <location>
        <begin position="25"/>
        <end position="199"/>
    </location>
</feature>
<dbReference type="KEGG" id="gce:KYE46_12445"/>
<dbReference type="Pfam" id="PF17778">
    <property type="entry name" value="WHD_BLACT"/>
    <property type="match status" value="1"/>
</dbReference>
<organism evidence="2 3">
    <name type="scientific">Gymnodinialimonas ceratoperidinii</name>
    <dbReference type="NCBI Taxonomy" id="2856823"/>
    <lineage>
        <taxon>Bacteria</taxon>
        <taxon>Pseudomonadati</taxon>
        <taxon>Pseudomonadota</taxon>
        <taxon>Alphaproteobacteria</taxon>
        <taxon>Rhodobacterales</taxon>
        <taxon>Paracoccaceae</taxon>
        <taxon>Gymnodinialimonas</taxon>
    </lineage>
</organism>
<keyword evidence="3" id="KW-1185">Reference proteome</keyword>
<dbReference type="PANTHER" id="PTHR23131:SF0">
    <property type="entry name" value="ENDORIBONUCLEASE LACTB2"/>
    <property type="match status" value="1"/>
</dbReference>
<dbReference type="Proteomes" id="UP000825009">
    <property type="component" value="Chromosome"/>
</dbReference>
<dbReference type="InterPro" id="IPR041516">
    <property type="entry name" value="LACTB2_WH"/>
</dbReference>
<accession>A0A8F6YBZ5</accession>
<dbReference type="AlphaFoldDB" id="A0A8F6YBZ5"/>
<name>A0A8F6YBZ5_9RHOB</name>
<dbReference type="InterPro" id="IPR050662">
    <property type="entry name" value="Sec-metab_biosynth-thioest"/>
</dbReference>
<reference evidence="2 3" key="1">
    <citation type="submission" date="2021-07" db="EMBL/GenBank/DDBJ databases">
        <title>A novel Jannaschia species isolated from marine dinoflagellate Ceratoperidinium margalefii.</title>
        <authorList>
            <person name="Jiang Y."/>
            <person name="Li Z."/>
        </authorList>
    </citation>
    <scope>NUCLEOTIDE SEQUENCE [LARGE SCALE GENOMIC DNA]</scope>
    <source>
        <strain evidence="2 3">J12C1-MA-4</strain>
    </source>
</reference>